<dbReference type="RefSeq" id="WP_285970051.1">
    <property type="nucleotide sequence ID" value="NZ_CP127294.1"/>
</dbReference>
<accession>A0A9Y2MXZ8</accession>
<evidence type="ECO:0000313" key="2">
    <source>
        <dbReference type="Proteomes" id="UP001236014"/>
    </source>
</evidence>
<sequence length="128" mass="13602">MVLGAGVAITGFVAPGFFLNKNHPVGAARTLPEPQFMHELLGKLNAHGLAGAAGYVCESADESRASLVHGHFADPNVGHHWVRAVEPLHEVTQFVHVDSDFPGNPTPYSATFMLRQGPDGGFCLFGVI</sequence>
<name>A0A9Y2MXZ8_9PSEU</name>
<gene>
    <name evidence="1" type="ORF">QRX50_00645</name>
</gene>
<organism evidence="1 2">
    <name type="scientific">Amycolatopsis carbonis</name>
    <dbReference type="NCBI Taxonomy" id="715471"/>
    <lineage>
        <taxon>Bacteria</taxon>
        <taxon>Bacillati</taxon>
        <taxon>Actinomycetota</taxon>
        <taxon>Actinomycetes</taxon>
        <taxon>Pseudonocardiales</taxon>
        <taxon>Pseudonocardiaceae</taxon>
        <taxon>Amycolatopsis</taxon>
    </lineage>
</organism>
<dbReference type="Proteomes" id="UP001236014">
    <property type="component" value="Chromosome"/>
</dbReference>
<protein>
    <submittedName>
        <fullName evidence="1">Uncharacterized protein</fullName>
    </submittedName>
</protein>
<keyword evidence="2" id="KW-1185">Reference proteome</keyword>
<reference evidence="1 2" key="1">
    <citation type="submission" date="2023-06" db="EMBL/GenBank/DDBJ databases">
        <authorList>
            <person name="Oyuntsetseg B."/>
            <person name="Kim S.B."/>
        </authorList>
    </citation>
    <scope>NUCLEOTIDE SEQUENCE [LARGE SCALE GENOMIC DNA]</scope>
    <source>
        <strain evidence="1 2">2-15</strain>
    </source>
</reference>
<evidence type="ECO:0000313" key="1">
    <source>
        <dbReference type="EMBL" id="WIX79362.1"/>
    </source>
</evidence>
<dbReference type="EMBL" id="CP127294">
    <property type="protein sequence ID" value="WIX79362.1"/>
    <property type="molecule type" value="Genomic_DNA"/>
</dbReference>
<dbReference type="KEGG" id="acab:QRX50_00645"/>
<dbReference type="AlphaFoldDB" id="A0A9Y2MXZ8"/>
<proteinExistence type="predicted"/>